<dbReference type="InterPro" id="IPR000917">
    <property type="entry name" value="Sulfatase_N"/>
</dbReference>
<dbReference type="Gene3D" id="3.40.720.10">
    <property type="entry name" value="Alkaline Phosphatase, subunit A"/>
    <property type="match status" value="1"/>
</dbReference>
<dbReference type="PANTHER" id="PTHR42693:SF53">
    <property type="entry name" value="ENDO-4-O-SULFATASE"/>
    <property type="match status" value="1"/>
</dbReference>
<dbReference type="SUPFAM" id="SSF53649">
    <property type="entry name" value="Alkaline phosphatase-like"/>
    <property type="match status" value="1"/>
</dbReference>
<reference evidence="7 8" key="1">
    <citation type="submission" date="2023-04" db="EMBL/GenBank/DDBJ databases">
        <title>A novel bacteria isolated from coastal sediment.</title>
        <authorList>
            <person name="Liu X.-J."/>
            <person name="Du Z.-J."/>
        </authorList>
    </citation>
    <scope>NUCLEOTIDE SEQUENCE [LARGE SCALE GENOMIC DNA]</scope>
    <source>
        <strain evidence="7 8">SDUM461003</strain>
    </source>
</reference>
<evidence type="ECO:0000259" key="6">
    <source>
        <dbReference type="Pfam" id="PF00884"/>
    </source>
</evidence>
<proteinExistence type="inferred from homology"/>
<name>A0ABU1ATS4_9BACT</name>
<protein>
    <submittedName>
        <fullName evidence="7">Sulfatase</fullName>
    </submittedName>
</protein>
<keyword evidence="2" id="KW-0479">Metal-binding</keyword>
<evidence type="ECO:0000256" key="3">
    <source>
        <dbReference type="ARBA" id="ARBA00022801"/>
    </source>
</evidence>
<evidence type="ECO:0000256" key="2">
    <source>
        <dbReference type="ARBA" id="ARBA00022723"/>
    </source>
</evidence>
<accession>A0ABU1ATS4</accession>
<organism evidence="7 8">
    <name type="scientific">Thalassobacterium maritimum</name>
    <dbReference type="NCBI Taxonomy" id="3041265"/>
    <lineage>
        <taxon>Bacteria</taxon>
        <taxon>Pseudomonadati</taxon>
        <taxon>Verrucomicrobiota</taxon>
        <taxon>Opitutia</taxon>
        <taxon>Puniceicoccales</taxon>
        <taxon>Coraliomargaritaceae</taxon>
        <taxon>Thalassobacterium</taxon>
    </lineage>
</organism>
<feature type="domain" description="Sulfatase N-terminal" evidence="6">
    <location>
        <begin position="30"/>
        <end position="323"/>
    </location>
</feature>
<feature type="chain" id="PRO_5047178895" evidence="5">
    <location>
        <begin position="22"/>
        <end position="474"/>
    </location>
</feature>
<dbReference type="PROSITE" id="PS00149">
    <property type="entry name" value="SULFATASE_2"/>
    <property type="match status" value="1"/>
</dbReference>
<dbReference type="Pfam" id="PF00884">
    <property type="entry name" value="Sulfatase"/>
    <property type="match status" value="1"/>
</dbReference>
<keyword evidence="8" id="KW-1185">Reference proteome</keyword>
<comment type="caution">
    <text evidence="7">The sequence shown here is derived from an EMBL/GenBank/DDBJ whole genome shotgun (WGS) entry which is preliminary data.</text>
</comment>
<dbReference type="RefSeq" id="WP_308948429.1">
    <property type="nucleotide sequence ID" value="NZ_JARXHW010000003.1"/>
</dbReference>
<dbReference type="PROSITE" id="PS51257">
    <property type="entry name" value="PROKAR_LIPOPROTEIN"/>
    <property type="match status" value="1"/>
</dbReference>
<keyword evidence="4" id="KW-0106">Calcium</keyword>
<gene>
    <name evidence="7" type="ORF">QEH52_02575</name>
</gene>
<dbReference type="CDD" id="cd16027">
    <property type="entry name" value="SGSH"/>
    <property type="match status" value="1"/>
</dbReference>
<dbReference type="InterPro" id="IPR017850">
    <property type="entry name" value="Alkaline_phosphatase_core_sf"/>
</dbReference>
<keyword evidence="5" id="KW-0732">Signal</keyword>
<evidence type="ECO:0000256" key="4">
    <source>
        <dbReference type="ARBA" id="ARBA00022837"/>
    </source>
</evidence>
<sequence length="474" mass="53710">MIKRILFPAVCSLVLASCSFAEVVEAPRYNVVIMMSDDHGREALGSYGNPVVQTPNLDRLAESGLRFTNAFCTSASCAASRSTILTGLHNHANGTFGHTHSYHHFSSYDTVRSLPAMLSEAGYRTGRVGKKHYAPESVYPFDFGVDQREFDRDDVAASESCREFIAEEGPFFLYWCSFNPHRDERTVNTHPHRPNTFGNPDNAFAGDTEQTFSEDEVIVPSFLSDTPEVRAELAQYYQSIARLDRGIGRLIDVLKEEGKYDSTLIIYMADNGAAFPGSKTTLYDAGMRLPFIVKMPESASGGEVVDELVSWVDITPTLLDFAGATPADAEFQGESFLPLLERSADYEGRSEIFASHTFHEITNYYPMRVIRTKKYKFIWNVAYQIPYPFASDLWDSASWQAVRRDNSEYFGARKVADYLQRPQFELYDVENDPDEVVNLASHPEYSEMVKAYSAQLKEFQKETKDPWVLKWEYD</sequence>
<comment type="similarity">
    <text evidence="1">Belongs to the sulfatase family.</text>
</comment>
<feature type="signal peptide" evidence="5">
    <location>
        <begin position="1"/>
        <end position="21"/>
    </location>
</feature>
<evidence type="ECO:0000256" key="1">
    <source>
        <dbReference type="ARBA" id="ARBA00008779"/>
    </source>
</evidence>
<dbReference type="EMBL" id="JARXHW010000003">
    <property type="protein sequence ID" value="MDQ8206377.1"/>
    <property type="molecule type" value="Genomic_DNA"/>
</dbReference>
<keyword evidence="3" id="KW-0378">Hydrolase</keyword>
<dbReference type="InterPro" id="IPR024607">
    <property type="entry name" value="Sulfatase_CS"/>
</dbReference>
<evidence type="ECO:0000313" key="7">
    <source>
        <dbReference type="EMBL" id="MDQ8206377.1"/>
    </source>
</evidence>
<evidence type="ECO:0000313" key="8">
    <source>
        <dbReference type="Proteomes" id="UP001225316"/>
    </source>
</evidence>
<dbReference type="InterPro" id="IPR050738">
    <property type="entry name" value="Sulfatase"/>
</dbReference>
<evidence type="ECO:0000256" key="5">
    <source>
        <dbReference type="SAM" id="SignalP"/>
    </source>
</evidence>
<dbReference type="PANTHER" id="PTHR42693">
    <property type="entry name" value="ARYLSULFATASE FAMILY MEMBER"/>
    <property type="match status" value="1"/>
</dbReference>
<dbReference type="Proteomes" id="UP001225316">
    <property type="component" value="Unassembled WGS sequence"/>
</dbReference>